<evidence type="ECO:0000256" key="1">
    <source>
        <dbReference type="ARBA" id="ARBA00022729"/>
    </source>
</evidence>
<accession>A0A8S3FVH5</accession>
<dbReference type="Pfam" id="PF01833">
    <property type="entry name" value="TIG"/>
    <property type="match status" value="2"/>
</dbReference>
<dbReference type="PANTHER" id="PTHR46769:SF2">
    <property type="entry name" value="FIBROCYSTIN-L ISOFORM 2 PRECURSOR-RELATED"/>
    <property type="match status" value="1"/>
</dbReference>
<dbReference type="EMBL" id="CAJOBH010252401">
    <property type="protein sequence ID" value="CAF5141615.1"/>
    <property type="molecule type" value="Genomic_DNA"/>
</dbReference>
<dbReference type="PANTHER" id="PTHR46769">
    <property type="entry name" value="POLYCYSTIC KIDNEY AND HEPATIC DISEASE 1 (AUTOSOMAL RECESSIVE)-LIKE 1"/>
    <property type="match status" value="1"/>
</dbReference>
<dbReference type="CDD" id="cd00603">
    <property type="entry name" value="IPT_PCSR"/>
    <property type="match status" value="1"/>
</dbReference>
<proteinExistence type="predicted"/>
<feature type="non-terminal residue" evidence="3">
    <location>
        <position position="1"/>
    </location>
</feature>
<dbReference type="AlphaFoldDB" id="A0A8S3FVH5"/>
<dbReference type="Proteomes" id="UP000681967">
    <property type="component" value="Unassembled WGS sequence"/>
</dbReference>
<reference evidence="3" key="1">
    <citation type="submission" date="2021-02" db="EMBL/GenBank/DDBJ databases">
        <authorList>
            <person name="Nowell W R."/>
        </authorList>
    </citation>
    <scope>NUCLEOTIDE SEQUENCE</scope>
</reference>
<dbReference type="InterPro" id="IPR013783">
    <property type="entry name" value="Ig-like_fold"/>
</dbReference>
<sequence length="233" mass="23455">QFQWSSLQTPTISGLTQTGMTVSISGTGFSSVPESNIVLIGTINSCVVTSATSTSIICTIGNAPSGIYNVNVDVVGKGLASSSGNVSVTIPLQVLSFSPSQGGAGGGYQLTIIGTGFSSNSTVTVDNNECSNLQVVNFSSITCIVPATTAMSNQQVVISIIVGSSTANASSLFTYDVTNTPTILFISPTSVTMNPGQLTINGSLFGNTAALVTVGSAYASVISTSANQIVASL</sequence>
<dbReference type="SUPFAM" id="SSF81296">
    <property type="entry name" value="E set domains"/>
    <property type="match status" value="3"/>
</dbReference>
<dbReference type="Gene3D" id="2.60.40.10">
    <property type="entry name" value="Immunoglobulins"/>
    <property type="match status" value="3"/>
</dbReference>
<dbReference type="InterPro" id="IPR052387">
    <property type="entry name" value="Fibrocystin"/>
</dbReference>
<feature type="domain" description="IPT/TIG" evidence="2">
    <location>
        <begin position="94"/>
        <end position="175"/>
    </location>
</feature>
<dbReference type="CDD" id="cd00102">
    <property type="entry name" value="IPT"/>
    <property type="match status" value="1"/>
</dbReference>
<evidence type="ECO:0000259" key="2">
    <source>
        <dbReference type="Pfam" id="PF01833"/>
    </source>
</evidence>
<feature type="non-terminal residue" evidence="3">
    <location>
        <position position="233"/>
    </location>
</feature>
<protein>
    <recommendedName>
        <fullName evidence="2">IPT/TIG domain-containing protein</fullName>
    </recommendedName>
</protein>
<evidence type="ECO:0000313" key="3">
    <source>
        <dbReference type="EMBL" id="CAF5141615.1"/>
    </source>
</evidence>
<evidence type="ECO:0000313" key="4">
    <source>
        <dbReference type="Proteomes" id="UP000681967"/>
    </source>
</evidence>
<gene>
    <name evidence="3" type="ORF">BYL167_LOCUS70280</name>
</gene>
<organism evidence="3 4">
    <name type="scientific">Rotaria magnacalcarata</name>
    <dbReference type="NCBI Taxonomy" id="392030"/>
    <lineage>
        <taxon>Eukaryota</taxon>
        <taxon>Metazoa</taxon>
        <taxon>Spiralia</taxon>
        <taxon>Gnathifera</taxon>
        <taxon>Rotifera</taxon>
        <taxon>Eurotatoria</taxon>
        <taxon>Bdelloidea</taxon>
        <taxon>Philodinida</taxon>
        <taxon>Philodinidae</taxon>
        <taxon>Rotaria</taxon>
    </lineage>
</organism>
<comment type="caution">
    <text evidence="3">The sequence shown here is derived from an EMBL/GenBank/DDBJ whole genome shotgun (WGS) entry which is preliminary data.</text>
</comment>
<feature type="domain" description="IPT/TIG" evidence="2">
    <location>
        <begin position="13"/>
        <end position="85"/>
    </location>
</feature>
<name>A0A8S3FVH5_9BILA</name>
<dbReference type="InterPro" id="IPR002909">
    <property type="entry name" value="IPT_dom"/>
</dbReference>
<keyword evidence="1" id="KW-0732">Signal</keyword>
<dbReference type="InterPro" id="IPR014756">
    <property type="entry name" value="Ig_E-set"/>
</dbReference>